<dbReference type="SMART" id="SM00220">
    <property type="entry name" value="S_TKc"/>
    <property type="match status" value="1"/>
</dbReference>
<organism evidence="11 12">
    <name type="scientific">Gossypium aridum</name>
    <name type="common">American cotton</name>
    <name type="synonym">Erioxylum aridum</name>
    <dbReference type="NCBI Taxonomy" id="34290"/>
    <lineage>
        <taxon>Eukaryota</taxon>
        <taxon>Viridiplantae</taxon>
        <taxon>Streptophyta</taxon>
        <taxon>Embryophyta</taxon>
        <taxon>Tracheophyta</taxon>
        <taxon>Spermatophyta</taxon>
        <taxon>Magnoliopsida</taxon>
        <taxon>eudicotyledons</taxon>
        <taxon>Gunneridae</taxon>
        <taxon>Pentapetalae</taxon>
        <taxon>rosids</taxon>
        <taxon>malvids</taxon>
        <taxon>Malvales</taxon>
        <taxon>Malvaceae</taxon>
        <taxon>Malvoideae</taxon>
        <taxon>Gossypium</taxon>
    </lineage>
</organism>
<dbReference type="AlphaFoldDB" id="A0A7J8YMY4"/>
<dbReference type="FunFam" id="1.10.510.10:FF:000431">
    <property type="entry name" value="Putative inactive leucine-rich repeat receptor-like protein kinase"/>
    <property type="match status" value="1"/>
</dbReference>
<keyword evidence="4" id="KW-0732">Signal</keyword>
<evidence type="ECO:0000256" key="1">
    <source>
        <dbReference type="ARBA" id="ARBA00004479"/>
    </source>
</evidence>
<keyword evidence="9" id="KW-0325">Glycoprotein</keyword>
<feature type="domain" description="Protein kinase" evidence="10">
    <location>
        <begin position="25"/>
        <end position="332"/>
    </location>
</feature>
<dbReference type="GO" id="GO:0005524">
    <property type="term" value="F:ATP binding"/>
    <property type="evidence" value="ECO:0007669"/>
    <property type="project" value="InterPro"/>
</dbReference>
<evidence type="ECO:0000256" key="6">
    <source>
        <dbReference type="ARBA" id="ARBA00022989"/>
    </source>
</evidence>
<keyword evidence="2" id="KW-0433">Leucine-rich repeat</keyword>
<evidence type="ECO:0000256" key="4">
    <source>
        <dbReference type="ARBA" id="ARBA00022729"/>
    </source>
</evidence>
<dbReference type="InterPro" id="IPR011009">
    <property type="entry name" value="Kinase-like_dom_sf"/>
</dbReference>
<evidence type="ECO:0000256" key="2">
    <source>
        <dbReference type="ARBA" id="ARBA00022614"/>
    </source>
</evidence>
<dbReference type="InterPro" id="IPR000719">
    <property type="entry name" value="Prot_kinase_dom"/>
</dbReference>
<dbReference type="Gene3D" id="1.10.510.10">
    <property type="entry name" value="Transferase(Phosphotransferase) domain 1"/>
    <property type="match status" value="1"/>
</dbReference>
<dbReference type="SUPFAM" id="SSF56112">
    <property type="entry name" value="Protein kinase-like (PK-like)"/>
    <property type="match status" value="1"/>
</dbReference>
<keyword evidence="7" id="KW-0472">Membrane</keyword>
<comment type="caution">
    <text evidence="11">The sequence shown here is derived from an EMBL/GenBank/DDBJ whole genome shotgun (WGS) entry which is preliminary data.</text>
</comment>
<dbReference type="Proteomes" id="UP000593577">
    <property type="component" value="Unassembled WGS sequence"/>
</dbReference>
<dbReference type="PANTHER" id="PTHR48006:SF84">
    <property type="entry name" value="REPEAT TRANSMEMBRANE PROTEIN KINASE, PUTATIVE, EXPRESSED-RELATED"/>
    <property type="match status" value="1"/>
</dbReference>
<dbReference type="GO" id="GO:0004672">
    <property type="term" value="F:protein kinase activity"/>
    <property type="evidence" value="ECO:0007669"/>
    <property type="project" value="InterPro"/>
</dbReference>
<dbReference type="InterPro" id="IPR051824">
    <property type="entry name" value="LRR_Rcpt-Like_S/T_Kinase"/>
</dbReference>
<dbReference type="GO" id="GO:0016020">
    <property type="term" value="C:membrane"/>
    <property type="evidence" value="ECO:0007669"/>
    <property type="project" value="UniProtKB-SubCell"/>
</dbReference>
<dbReference type="EMBL" id="JABFAA010000051">
    <property type="protein sequence ID" value="MBA0700329.1"/>
    <property type="molecule type" value="Genomic_DNA"/>
</dbReference>
<protein>
    <recommendedName>
        <fullName evidence="10">Protein kinase domain-containing protein</fullName>
    </recommendedName>
</protein>
<evidence type="ECO:0000259" key="10">
    <source>
        <dbReference type="PROSITE" id="PS50011"/>
    </source>
</evidence>
<dbReference type="PANTHER" id="PTHR48006">
    <property type="entry name" value="LEUCINE-RICH REPEAT-CONTAINING PROTEIN DDB_G0281931-RELATED"/>
    <property type="match status" value="1"/>
</dbReference>
<keyword evidence="5" id="KW-0677">Repeat</keyword>
<name>A0A7J8YMY4_GOSAI</name>
<reference evidence="11 12" key="1">
    <citation type="journal article" date="2019" name="Genome Biol. Evol.">
        <title>Insights into the evolution of the New World diploid cottons (Gossypium, subgenus Houzingenia) based on genome sequencing.</title>
        <authorList>
            <person name="Grover C.E."/>
            <person name="Arick M.A. 2nd"/>
            <person name="Thrash A."/>
            <person name="Conover J.L."/>
            <person name="Sanders W.S."/>
            <person name="Peterson D.G."/>
            <person name="Frelichowski J.E."/>
            <person name="Scheffler J.A."/>
            <person name="Scheffler B.E."/>
            <person name="Wendel J.F."/>
        </authorList>
    </citation>
    <scope>NUCLEOTIDE SEQUENCE [LARGE SCALE GENOMIC DNA]</scope>
    <source>
        <strain evidence="11">185</strain>
        <tissue evidence="11">Leaf</tissue>
    </source>
</reference>
<dbReference type="PROSITE" id="PS50011">
    <property type="entry name" value="PROTEIN_KINASE_DOM"/>
    <property type="match status" value="1"/>
</dbReference>
<dbReference type="Pfam" id="PF00069">
    <property type="entry name" value="Pkinase"/>
    <property type="match status" value="1"/>
</dbReference>
<keyword evidence="3" id="KW-0812">Transmembrane</keyword>
<evidence type="ECO:0000313" key="12">
    <source>
        <dbReference type="Proteomes" id="UP000593577"/>
    </source>
</evidence>
<evidence type="ECO:0000256" key="5">
    <source>
        <dbReference type="ARBA" id="ARBA00022737"/>
    </source>
</evidence>
<comment type="subcellular location">
    <subcellularLocation>
        <location evidence="1">Membrane</location>
        <topology evidence="1">Single-pass type I membrane protein</topology>
    </subcellularLocation>
</comment>
<evidence type="ECO:0000313" key="11">
    <source>
        <dbReference type="EMBL" id="MBA0700329.1"/>
    </source>
</evidence>
<sequence length="356" mass="39525">MKMGANLPTYRAFALEELKEATNNFSHPSIVGEPSLIQIYRGKLGDGTAIVIRSIKMRKKHSPTMFTQHIEMISRLRHNHLVSCIGHCFECCPDDSTIGIVYFVFESLPNGTLRSSICGGGVRLNWAQRITAGIGVAKGIQFLHTGIMPGVFSNHLKITDVLLDPNFHVKICTYNLPLLAHPNAGLMGGAAVSSNGLKSNIGGRENEEEKNDIYDIGVILMEILVGRPIMSQNDVMVVKDIVNNKIKNMNLGLGFKAKLKNCVQIEVSNKMDDTARRSIVDPSIIKECSTESLKTVMDICLRCLSDDPTARPSIEDVLWTLQFAAQLQDPWRHDSHHIHRLSDSNQNNLQEQISRG</sequence>
<gene>
    <name evidence="11" type="ORF">Goari_005576</name>
</gene>
<proteinExistence type="predicted"/>
<keyword evidence="12" id="KW-1185">Reference proteome</keyword>
<evidence type="ECO:0000256" key="3">
    <source>
        <dbReference type="ARBA" id="ARBA00022692"/>
    </source>
</evidence>
<accession>A0A7J8YMY4</accession>
<keyword evidence="6" id="KW-1133">Transmembrane helix</keyword>
<evidence type="ECO:0000256" key="9">
    <source>
        <dbReference type="ARBA" id="ARBA00023180"/>
    </source>
</evidence>
<evidence type="ECO:0000256" key="8">
    <source>
        <dbReference type="ARBA" id="ARBA00023170"/>
    </source>
</evidence>
<dbReference type="Gene3D" id="3.30.200.20">
    <property type="entry name" value="Phosphorylase Kinase, domain 1"/>
    <property type="match status" value="1"/>
</dbReference>
<keyword evidence="8" id="KW-0675">Receptor</keyword>
<evidence type="ECO:0000256" key="7">
    <source>
        <dbReference type="ARBA" id="ARBA00023136"/>
    </source>
</evidence>